<comment type="caution">
    <text evidence="2">The sequence shown here is derived from an EMBL/GenBank/DDBJ whole genome shotgun (WGS) entry which is preliminary data.</text>
</comment>
<proteinExistence type="predicted"/>
<feature type="compositionally biased region" description="Basic and acidic residues" evidence="1">
    <location>
        <begin position="103"/>
        <end position="112"/>
    </location>
</feature>
<evidence type="ECO:0000313" key="3">
    <source>
        <dbReference type="Proteomes" id="UP000308730"/>
    </source>
</evidence>
<dbReference type="EMBL" id="SGPM01000086">
    <property type="protein sequence ID" value="THH30298.1"/>
    <property type="molecule type" value="Genomic_DNA"/>
</dbReference>
<sequence length="566" mass="59834">MDVEASRQARLQKQQSRYRDRGGIFVPADTNPLLDLLLARGPNGESPTKTAPQVARNPTPSPVHNVPKGSAAKSKPAPTAKKSRGKPAASKAKPAALKASGSSKKDKGKQVEVDDEGDAAAESTRKPTTAKKRGKAQLRTADIEEGQDAQIPHAAEYSMGKDKSKRTTQLPLGPASDNDEDLPEPISPDTKRKRKQAEGSAGKKPTATKRRKVTGNESEAASSPLKPLTKAQKAKAIKQAATTASDRSDDDGPPLAILRKAKKASDAPGTVAGTKRTRADGDDASVVGVEDSPPPLKRRATRKQAVKDVKNEATTKSTHTNSEVEEDVVDTLQAPAKVVPPDTVDPASVKGRVQSRARLKDDKSKSGPGEKGKARAVPFDTEKKDGASTKKKNQGSADNMLKRVGSVELAEDPLIKKAAPRGAAVDPIKASAEEDDSPLTLGVSVEDVGQTVKTRKASSSQTKRGPNATVKDDDRASGPKKATTSELNASPRPKPSSEGKIPVVIVKSNSSSKPLKPPSKSLKPSNVQQKENNKTARGRKPKPRLSMFPVAAMVPDSDDDPIDFLS</sequence>
<feature type="compositionally biased region" description="Low complexity" evidence="1">
    <location>
        <begin position="67"/>
        <end position="102"/>
    </location>
</feature>
<dbReference type="Proteomes" id="UP000308730">
    <property type="component" value="Unassembled WGS sequence"/>
</dbReference>
<evidence type="ECO:0000313" key="2">
    <source>
        <dbReference type="EMBL" id="THH30298.1"/>
    </source>
</evidence>
<feature type="compositionally biased region" description="Acidic residues" evidence="1">
    <location>
        <begin position="556"/>
        <end position="566"/>
    </location>
</feature>
<keyword evidence="3" id="KW-1185">Reference proteome</keyword>
<evidence type="ECO:0000256" key="1">
    <source>
        <dbReference type="SAM" id="MobiDB-lite"/>
    </source>
</evidence>
<feature type="compositionally biased region" description="Low complexity" evidence="1">
    <location>
        <begin position="507"/>
        <end position="526"/>
    </location>
</feature>
<name>A0A4S4MXW3_9APHY</name>
<organism evidence="2 3">
    <name type="scientific">Antrodiella citrinella</name>
    <dbReference type="NCBI Taxonomy" id="2447956"/>
    <lineage>
        <taxon>Eukaryota</taxon>
        <taxon>Fungi</taxon>
        <taxon>Dikarya</taxon>
        <taxon>Basidiomycota</taxon>
        <taxon>Agaricomycotina</taxon>
        <taxon>Agaricomycetes</taxon>
        <taxon>Polyporales</taxon>
        <taxon>Steccherinaceae</taxon>
        <taxon>Antrodiella</taxon>
    </lineage>
</organism>
<gene>
    <name evidence="2" type="ORF">EUX98_g3886</name>
</gene>
<protein>
    <submittedName>
        <fullName evidence="2">Uncharacterized protein</fullName>
    </submittedName>
</protein>
<dbReference type="OrthoDB" id="3047765at2759"/>
<feature type="region of interest" description="Disordered" evidence="1">
    <location>
        <begin position="1"/>
        <end position="566"/>
    </location>
</feature>
<dbReference type="AlphaFoldDB" id="A0A4S4MXW3"/>
<reference evidence="2 3" key="1">
    <citation type="submission" date="2019-02" db="EMBL/GenBank/DDBJ databases">
        <title>Genome sequencing of the rare red list fungi Antrodiella citrinella (Flaviporus citrinellus).</title>
        <authorList>
            <person name="Buettner E."/>
            <person name="Kellner H."/>
        </authorList>
    </citation>
    <scope>NUCLEOTIDE SEQUENCE [LARGE SCALE GENOMIC DNA]</scope>
    <source>
        <strain evidence="2 3">DSM 108506</strain>
    </source>
</reference>
<feature type="compositionally biased region" description="Basic and acidic residues" evidence="1">
    <location>
        <begin position="358"/>
        <end position="373"/>
    </location>
</feature>
<accession>A0A4S4MXW3</accession>